<keyword evidence="10" id="KW-1185">Reference proteome</keyword>
<evidence type="ECO:0000313" key="10">
    <source>
        <dbReference type="Proteomes" id="UP000014760"/>
    </source>
</evidence>
<dbReference type="SMART" id="SM00013">
    <property type="entry name" value="LRRNT"/>
    <property type="match status" value="1"/>
</dbReference>
<dbReference type="PROSITE" id="PS50835">
    <property type="entry name" value="IG_LIKE"/>
    <property type="match status" value="1"/>
</dbReference>
<dbReference type="SMART" id="SM00369">
    <property type="entry name" value="LRR_TYP"/>
    <property type="match status" value="6"/>
</dbReference>
<dbReference type="InterPro" id="IPR036179">
    <property type="entry name" value="Ig-like_dom_sf"/>
</dbReference>
<dbReference type="EMBL" id="KB311976">
    <property type="protein sequence ID" value="ELT88114.1"/>
    <property type="molecule type" value="Genomic_DNA"/>
</dbReference>
<feature type="signal peptide" evidence="6">
    <location>
        <begin position="1"/>
        <end position="19"/>
    </location>
</feature>
<reference evidence="8 10" key="2">
    <citation type="journal article" date="2013" name="Nature">
        <title>Insights into bilaterian evolution from three spiralian genomes.</title>
        <authorList>
            <person name="Simakov O."/>
            <person name="Marletaz F."/>
            <person name="Cho S.J."/>
            <person name="Edsinger-Gonzales E."/>
            <person name="Havlak P."/>
            <person name="Hellsten U."/>
            <person name="Kuo D.H."/>
            <person name="Larsson T."/>
            <person name="Lv J."/>
            <person name="Arendt D."/>
            <person name="Savage R."/>
            <person name="Osoegawa K."/>
            <person name="de Jong P."/>
            <person name="Grimwood J."/>
            <person name="Chapman J.A."/>
            <person name="Shapiro H."/>
            <person name="Aerts A."/>
            <person name="Otillar R.P."/>
            <person name="Terry A.Y."/>
            <person name="Boore J.L."/>
            <person name="Grigoriev I.V."/>
            <person name="Lindberg D.R."/>
            <person name="Seaver E.C."/>
            <person name="Weisblat D.A."/>
            <person name="Putnam N.H."/>
            <person name="Rokhsar D.S."/>
        </authorList>
    </citation>
    <scope>NUCLEOTIDE SEQUENCE</scope>
    <source>
        <strain evidence="8 10">I ESC-2004</strain>
    </source>
</reference>
<dbReference type="PANTHER" id="PTHR45842:SF22">
    <property type="entry name" value="INSULIN-LIKE GROWTH FACTOR-BINDING PROTEIN COMPLEX ACID LABILE SUBUNIT ISOFORM X1"/>
    <property type="match status" value="1"/>
</dbReference>
<organism evidence="8">
    <name type="scientific">Capitella teleta</name>
    <name type="common">Polychaete worm</name>
    <dbReference type="NCBI Taxonomy" id="283909"/>
    <lineage>
        <taxon>Eukaryota</taxon>
        <taxon>Metazoa</taxon>
        <taxon>Spiralia</taxon>
        <taxon>Lophotrochozoa</taxon>
        <taxon>Annelida</taxon>
        <taxon>Polychaeta</taxon>
        <taxon>Sedentaria</taxon>
        <taxon>Scolecida</taxon>
        <taxon>Capitellidae</taxon>
        <taxon>Capitella</taxon>
    </lineage>
</organism>
<dbReference type="InterPro" id="IPR013783">
    <property type="entry name" value="Ig-like_fold"/>
</dbReference>
<dbReference type="HOGENOM" id="CLU_000288_18_24_1"/>
<evidence type="ECO:0000256" key="4">
    <source>
        <dbReference type="ARBA" id="ARBA00023157"/>
    </source>
</evidence>
<dbReference type="InterPro" id="IPR013098">
    <property type="entry name" value="Ig_I-set"/>
</dbReference>
<keyword evidence="4" id="KW-1015">Disulfide bond</keyword>
<feature type="non-terminal residue" evidence="8">
    <location>
        <position position="465"/>
    </location>
</feature>
<sequence>CWLFCVLVTLLSLSGKSMGSCPTKCTCVTNSPPFITACSQQNLTSIPEDIPVNTEELYFSKNQIHSLSQGALSRYENLKNLLLSNCEIEVIEPNAFSGLIKLITLDLRFNKIQQLQAYLFSGLIKLQTLRLEDNDITSIENFAFQGLNLTRLNLDRNEKLRDISGKAFHSTKVEQLRISNSSLSSETAEALVPLKDSLRELHWQNNQKPLRFATEAFVGFTFRALKLNNNGIKDIDFLEGVVTDELSLDDNPIGPIDFSRYPNLRQVRKLHLSNTSFSIVLASYFNDMTHLSYLGLEDNGISSLSEDLRPIFMGLQYLLLKGNTLHCNCELRWLKRWLTAESGVNINNGEALECVTPSVRTITSMDDVYFTCSEPVIVTISRTLNVSEEEGTSLTCIGEGDPAPTIIWSSPNGDVASIPPPHSRTLTENQGIFHIRSASLHDRGEYACTAVNLAGNNTVKVHVNV</sequence>
<dbReference type="InterPro" id="IPR050467">
    <property type="entry name" value="LRFN"/>
</dbReference>
<dbReference type="Pfam" id="PF07679">
    <property type="entry name" value="I-set"/>
    <property type="match status" value="1"/>
</dbReference>
<dbReference type="SMART" id="SM00082">
    <property type="entry name" value="LRRCT"/>
    <property type="match status" value="1"/>
</dbReference>
<evidence type="ECO:0000256" key="6">
    <source>
        <dbReference type="SAM" id="SignalP"/>
    </source>
</evidence>
<evidence type="ECO:0000256" key="5">
    <source>
        <dbReference type="ARBA" id="ARBA00023180"/>
    </source>
</evidence>
<dbReference type="OrthoDB" id="6247833at2759"/>
<feature type="non-terminal residue" evidence="8">
    <location>
        <position position="1"/>
    </location>
</feature>
<dbReference type="InterPro" id="IPR032675">
    <property type="entry name" value="LRR_dom_sf"/>
</dbReference>
<feature type="chain" id="PRO_5008786813" description="Ig-like domain-containing protein" evidence="6">
    <location>
        <begin position="20"/>
        <end position="465"/>
    </location>
</feature>
<feature type="domain" description="Ig-like" evidence="7">
    <location>
        <begin position="375"/>
        <end position="465"/>
    </location>
</feature>
<dbReference type="InterPro" id="IPR001611">
    <property type="entry name" value="Leu-rich_rpt"/>
</dbReference>
<dbReference type="InterPro" id="IPR003591">
    <property type="entry name" value="Leu-rich_rpt_typical-subtyp"/>
</dbReference>
<dbReference type="Pfam" id="PF13855">
    <property type="entry name" value="LRR_8"/>
    <property type="match status" value="1"/>
</dbReference>
<dbReference type="PROSITE" id="PS51450">
    <property type="entry name" value="LRR"/>
    <property type="match status" value="1"/>
</dbReference>
<dbReference type="InterPro" id="IPR000483">
    <property type="entry name" value="Cys-rich_flank_reg_C"/>
</dbReference>
<keyword evidence="1" id="KW-0433">Leucine-rich repeat</keyword>
<dbReference type="FunFam" id="3.80.10.10:FF:000082">
    <property type="entry name" value="Leucine-rich repeat-containing 24"/>
    <property type="match status" value="1"/>
</dbReference>
<dbReference type="SUPFAM" id="SSF52058">
    <property type="entry name" value="L domain-like"/>
    <property type="match status" value="1"/>
</dbReference>
<dbReference type="Proteomes" id="UP000014760">
    <property type="component" value="Unassembled WGS sequence"/>
</dbReference>
<evidence type="ECO:0000256" key="3">
    <source>
        <dbReference type="ARBA" id="ARBA00022737"/>
    </source>
</evidence>
<dbReference type="Gene3D" id="2.60.40.10">
    <property type="entry name" value="Immunoglobulins"/>
    <property type="match status" value="1"/>
</dbReference>
<evidence type="ECO:0000256" key="2">
    <source>
        <dbReference type="ARBA" id="ARBA00022729"/>
    </source>
</evidence>
<reference evidence="10" key="1">
    <citation type="submission" date="2012-12" db="EMBL/GenBank/DDBJ databases">
        <authorList>
            <person name="Hellsten U."/>
            <person name="Grimwood J."/>
            <person name="Chapman J.A."/>
            <person name="Shapiro H."/>
            <person name="Aerts A."/>
            <person name="Otillar R.P."/>
            <person name="Terry A.Y."/>
            <person name="Boore J.L."/>
            <person name="Simakov O."/>
            <person name="Marletaz F."/>
            <person name="Cho S.-J."/>
            <person name="Edsinger-Gonzales E."/>
            <person name="Havlak P."/>
            <person name="Kuo D.-H."/>
            <person name="Larsson T."/>
            <person name="Lv J."/>
            <person name="Arendt D."/>
            <person name="Savage R."/>
            <person name="Osoegawa K."/>
            <person name="de Jong P."/>
            <person name="Lindberg D.R."/>
            <person name="Seaver E.C."/>
            <person name="Weisblat D.A."/>
            <person name="Putnam N.H."/>
            <person name="Grigoriev I.V."/>
            <person name="Rokhsar D.S."/>
        </authorList>
    </citation>
    <scope>NUCLEOTIDE SEQUENCE</scope>
    <source>
        <strain evidence="10">I ESC-2004</strain>
    </source>
</reference>
<dbReference type="AlphaFoldDB" id="R7TAS3"/>
<dbReference type="EnsemblMetazoa" id="CapteT52911">
    <property type="protein sequence ID" value="CapteP52911"/>
    <property type="gene ID" value="CapteG52911"/>
</dbReference>
<dbReference type="InterPro" id="IPR000372">
    <property type="entry name" value="LRRNT"/>
</dbReference>
<keyword evidence="3" id="KW-0677">Repeat</keyword>
<reference evidence="9" key="3">
    <citation type="submission" date="2015-06" db="UniProtKB">
        <authorList>
            <consortium name="EnsemblMetazoa"/>
        </authorList>
    </citation>
    <scope>IDENTIFICATION</scope>
</reference>
<dbReference type="SMART" id="SM00408">
    <property type="entry name" value="IGc2"/>
    <property type="match status" value="1"/>
</dbReference>
<dbReference type="EMBL" id="AMQN01015507">
    <property type="status" value="NOT_ANNOTATED_CDS"/>
    <property type="molecule type" value="Genomic_DNA"/>
</dbReference>
<keyword evidence="2 6" id="KW-0732">Signal</keyword>
<dbReference type="PANTHER" id="PTHR45842">
    <property type="entry name" value="SYNAPTIC ADHESION-LIKE MOLECULE SALM"/>
    <property type="match status" value="1"/>
</dbReference>
<evidence type="ECO:0000259" key="7">
    <source>
        <dbReference type="PROSITE" id="PS50835"/>
    </source>
</evidence>
<evidence type="ECO:0000256" key="1">
    <source>
        <dbReference type="ARBA" id="ARBA00022614"/>
    </source>
</evidence>
<dbReference type="InterPro" id="IPR007110">
    <property type="entry name" value="Ig-like_dom"/>
</dbReference>
<evidence type="ECO:0000313" key="8">
    <source>
        <dbReference type="EMBL" id="ELT88114.1"/>
    </source>
</evidence>
<dbReference type="SMART" id="SM00409">
    <property type="entry name" value="IG"/>
    <property type="match status" value="1"/>
</dbReference>
<dbReference type="InterPro" id="IPR003598">
    <property type="entry name" value="Ig_sub2"/>
</dbReference>
<name>R7TAS3_CAPTE</name>
<dbReference type="SUPFAM" id="SSF48726">
    <property type="entry name" value="Immunoglobulin"/>
    <property type="match status" value="1"/>
</dbReference>
<protein>
    <recommendedName>
        <fullName evidence="7">Ig-like domain-containing protein</fullName>
    </recommendedName>
</protein>
<accession>R7TAS3</accession>
<evidence type="ECO:0000313" key="9">
    <source>
        <dbReference type="EnsemblMetazoa" id="CapteP52911"/>
    </source>
</evidence>
<gene>
    <name evidence="8" type="ORF">CAPTEDRAFT_52911</name>
</gene>
<keyword evidence="5" id="KW-0325">Glycoprotein</keyword>
<dbReference type="InterPro" id="IPR003599">
    <property type="entry name" value="Ig_sub"/>
</dbReference>
<dbReference type="STRING" id="283909.R7TAS3"/>
<proteinExistence type="predicted"/>
<dbReference type="OMA" id="TIEPNRQ"/>
<dbReference type="Gene3D" id="3.80.10.10">
    <property type="entry name" value="Ribonuclease Inhibitor"/>
    <property type="match status" value="2"/>
</dbReference>